<organism evidence="4 5">
    <name type="scientific">Pseudonocardia humida</name>
    <dbReference type="NCBI Taxonomy" id="2800819"/>
    <lineage>
        <taxon>Bacteria</taxon>
        <taxon>Bacillati</taxon>
        <taxon>Actinomycetota</taxon>
        <taxon>Actinomycetes</taxon>
        <taxon>Pseudonocardiales</taxon>
        <taxon>Pseudonocardiaceae</taxon>
        <taxon>Pseudonocardia</taxon>
    </lineage>
</organism>
<dbReference type="SUPFAM" id="SSF53807">
    <property type="entry name" value="Helical backbone' metal receptor"/>
    <property type="match status" value="1"/>
</dbReference>
<dbReference type="Gene3D" id="3.40.50.1980">
    <property type="entry name" value="Nitrogenase molybdenum iron protein domain"/>
    <property type="match status" value="2"/>
</dbReference>
<dbReference type="PANTHER" id="PTHR30535">
    <property type="entry name" value="VITAMIN B12-BINDING PROTEIN"/>
    <property type="match status" value="1"/>
</dbReference>
<comment type="caution">
    <text evidence="4">The sequence shown here is derived from an EMBL/GenBank/DDBJ whole genome shotgun (WGS) entry which is preliminary data.</text>
</comment>
<dbReference type="EMBL" id="JAGSOV010000034">
    <property type="protein sequence ID" value="MCO1656472.1"/>
    <property type="molecule type" value="Genomic_DNA"/>
</dbReference>
<accession>A0ABT1A0E3</accession>
<dbReference type="PANTHER" id="PTHR30535:SF7">
    <property type="entry name" value="IRON(III) DICITRATE-BINDING PROTEIN"/>
    <property type="match status" value="1"/>
</dbReference>
<proteinExistence type="inferred from homology"/>
<feature type="chain" id="PRO_5047489846" evidence="2">
    <location>
        <begin position="29"/>
        <end position="355"/>
    </location>
</feature>
<gene>
    <name evidence="4" type="ORF">KDL28_15540</name>
</gene>
<dbReference type="Pfam" id="PF01497">
    <property type="entry name" value="Peripla_BP_2"/>
    <property type="match status" value="1"/>
</dbReference>
<name>A0ABT1A0E3_9PSEU</name>
<sequence length="355" mass="36433">MRMGCRVLGGLLAVSGLLVGACGGGAVAADAGPAPAPAAGFPVRIENCGAALDVPALPTKVVTSNASGLEMLLWLGAQDRVLGTGFPPAPGALPPELADAGAAVPVLGTAIIPKETLLGSGADTFITTFSSMGSMGGAAGQVPTAEEYAAAGIEEVFLQSTSCPPRGGPVEDLSVEGDDIRRLGTLTGTSAKADELVAGMEATVDEVQAAIGPVPMEQRPSYFFFDVGPTPGDPMATCNQQVAHAAITLAGARNVFSDCAGTFRQTSWEEVVARDPDWIQLGVRNRGSVEANEAGFAEGVRFLKEFPATAGLAAVQQDRFLRIPSEVTTIAGVRNADTVRRIAATLYPDRLRAEQ</sequence>
<keyword evidence="5" id="KW-1185">Reference proteome</keyword>
<feature type="signal peptide" evidence="2">
    <location>
        <begin position="1"/>
        <end position="28"/>
    </location>
</feature>
<dbReference type="RefSeq" id="WP_252439210.1">
    <property type="nucleotide sequence ID" value="NZ_JAGSOV010000034.1"/>
</dbReference>
<dbReference type="InterPro" id="IPR002491">
    <property type="entry name" value="ABC_transptr_periplasmic_BD"/>
</dbReference>
<feature type="domain" description="Fe/B12 periplasmic-binding" evidence="3">
    <location>
        <begin position="60"/>
        <end position="350"/>
    </location>
</feature>
<dbReference type="PROSITE" id="PS51257">
    <property type="entry name" value="PROKAR_LIPOPROTEIN"/>
    <property type="match status" value="1"/>
</dbReference>
<reference evidence="4" key="1">
    <citation type="submission" date="2021-04" db="EMBL/GenBank/DDBJ databases">
        <title>Pseudonocardia sp. nov., isolated from sandy soil of mangrove forest.</title>
        <authorList>
            <person name="Zan Z."/>
            <person name="Huang R."/>
            <person name="Liu W."/>
        </authorList>
    </citation>
    <scope>NUCLEOTIDE SEQUENCE</scope>
    <source>
        <strain evidence="4">S2-4</strain>
    </source>
</reference>
<dbReference type="InterPro" id="IPR050902">
    <property type="entry name" value="ABC_Transporter_SBP"/>
</dbReference>
<evidence type="ECO:0000313" key="5">
    <source>
        <dbReference type="Proteomes" id="UP001165283"/>
    </source>
</evidence>
<keyword evidence="2" id="KW-0732">Signal</keyword>
<evidence type="ECO:0000256" key="2">
    <source>
        <dbReference type="SAM" id="SignalP"/>
    </source>
</evidence>
<protein>
    <submittedName>
        <fullName evidence="4">ABC transporter substrate-binding protein</fullName>
    </submittedName>
</protein>
<evidence type="ECO:0000256" key="1">
    <source>
        <dbReference type="ARBA" id="ARBA00008814"/>
    </source>
</evidence>
<dbReference type="PROSITE" id="PS50983">
    <property type="entry name" value="FE_B12_PBP"/>
    <property type="match status" value="1"/>
</dbReference>
<evidence type="ECO:0000259" key="3">
    <source>
        <dbReference type="PROSITE" id="PS50983"/>
    </source>
</evidence>
<evidence type="ECO:0000313" key="4">
    <source>
        <dbReference type="EMBL" id="MCO1656472.1"/>
    </source>
</evidence>
<dbReference type="Proteomes" id="UP001165283">
    <property type="component" value="Unassembled WGS sequence"/>
</dbReference>
<comment type="similarity">
    <text evidence="1">Belongs to the bacterial solute-binding protein 8 family.</text>
</comment>